<dbReference type="EMBL" id="VSSQ01060270">
    <property type="protein sequence ID" value="MPN13728.1"/>
    <property type="molecule type" value="Genomic_DNA"/>
</dbReference>
<name>A0A645FH54_9ZZZZ</name>
<organism evidence="1">
    <name type="scientific">bioreactor metagenome</name>
    <dbReference type="NCBI Taxonomy" id="1076179"/>
    <lineage>
        <taxon>unclassified sequences</taxon>
        <taxon>metagenomes</taxon>
        <taxon>ecological metagenomes</taxon>
    </lineage>
</organism>
<dbReference type="AlphaFoldDB" id="A0A645FH54"/>
<sequence>MADGMMPNLTSEVANNALVDATAMSQAEARPMPPPRAAPWTRAMVGLFISAMVRSILANARASLRLSSMPLLAARRIQLRSAPAEKLLPRPASTTARISVSSSSAMKAAVSSVIRVSSKALCRSGRFIQTVATGPLS</sequence>
<evidence type="ECO:0000313" key="1">
    <source>
        <dbReference type="EMBL" id="MPN13728.1"/>
    </source>
</evidence>
<reference evidence="1" key="1">
    <citation type="submission" date="2019-08" db="EMBL/GenBank/DDBJ databases">
        <authorList>
            <person name="Kucharzyk K."/>
            <person name="Murdoch R.W."/>
            <person name="Higgins S."/>
            <person name="Loffler F."/>
        </authorList>
    </citation>
    <scope>NUCLEOTIDE SEQUENCE</scope>
</reference>
<protein>
    <submittedName>
        <fullName evidence="1">Uncharacterized protein</fullName>
    </submittedName>
</protein>
<accession>A0A645FH54</accession>
<gene>
    <name evidence="1" type="ORF">SDC9_161052</name>
</gene>
<comment type="caution">
    <text evidence="1">The sequence shown here is derived from an EMBL/GenBank/DDBJ whole genome shotgun (WGS) entry which is preliminary data.</text>
</comment>
<proteinExistence type="predicted"/>